<sequence>MVAQRAGNKAEQHVAQMGFWDQLATWIGANANNGTWYMGGVLAALGFAGALGVILISGPLAYLFLALVGYMGYKMRASTMNLMRPAFGLRGSIGPSLINVIQFMGWAAVNTYIAAISVSYLLSNMFGTAHFKPGGLKGMLIGVAVMGVLHLISISLGQRSVRLIERVGMVLVILLVVWETVVVLQEVPLSKIMTWTAPSAAHLPFGKALDVFAAFNLAWVTAGADFTRFADKKSAATTAPFLGATIGLYWFAIVGSMTTIAAAVWTQVFDPNSSDPSTVAAKLGLGALALIVIMLTSTTANAVNLMAAGSALNNIVPKLKLTPSLWLVTIVATLMSFIPFIVGGFIETFIWFLDLIGMVLGPEIAILLADFFIVQKQNYDRTAFNQGKTYWYTGGFNLRAYIVWALSMGCYFVLQQVPVVVQTVGSNWLTMIFAAVVYVAVSRNQTKML</sequence>
<accession>A0A6L7AEC4</accession>
<evidence type="ECO:0000256" key="6">
    <source>
        <dbReference type="SAM" id="Phobius"/>
    </source>
</evidence>
<dbReference type="RefSeq" id="WP_029509097.1">
    <property type="nucleotide sequence ID" value="NZ_DAITWI010000001.1"/>
</dbReference>
<comment type="similarity">
    <text evidence="2">Belongs to the purine-cytosine permease (2.A.39) family.</text>
</comment>
<feature type="transmembrane region" description="Helical" evidence="6">
    <location>
        <begin position="94"/>
        <end position="122"/>
    </location>
</feature>
<feature type="transmembrane region" description="Helical" evidence="6">
    <location>
        <begin position="239"/>
        <end position="265"/>
    </location>
</feature>
<gene>
    <name evidence="7" type="ORF">GQS40_03820</name>
</gene>
<keyword evidence="4 6" id="KW-1133">Transmembrane helix</keyword>
<feature type="transmembrane region" description="Helical" evidence="6">
    <location>
        <begin position="205"/>
        <end position="227"/>
    </location>
</feature>
<reference evidence="7 8" key="1">
    <citation type="submission" date="2019-12" db="EMBL/GenBank/DDBJ databases">
        <title>Complete genome sequence of Leuconostoc lactis strain AVN1 provides insights into metabolic potential.</title>
        <authorList>
            <person name="Besrour N."/>
            <person name="Najjari A."/>
            <person name="Fhoula I."/>
            <person name="Jaballah S."/>
            <person name="Klibi N."/>
            <person name="Ouzari H.I."/>
        </authorList>
    </citation>
    <scope>NUCLEOTIDE SEQUENCE [LARGE SCALE GENOMIC DNA]</scope>
    <source>
        <strain evidence="7 8">AVN1</strain>
    </source>
</reference>
<comment type="subcellular location">
    <subcellularLocation>
        <location evidence="1">Membrane</location>
        <topology evidence="1">Multi-pass membrane protein</topology>
    </subcellularLocation>
</comment>
<evidence type="ECO:0000256" key="3">
    <source>
        <dbReference type="ARBA" id="ARBA00022692"/>
    </source>
</evidence>
<dbReference type="PANTHER" id="PTHR30569">
    <property type="entry name" value="CYTOSINE TRANSPORTER CODB"/>
    <property type="match status" value="1"/>
</dbReference>
<evidence type="ECO:0000313" key="7">
    <source>
        <dbReference type="EMBL" id="MWN20801.1"/>
    </source>
</evidence>
<feature type="transmembrane region" description="Helical" evidence="6">
    <location>
        <begin position="324"/>
        <end position="342"/>
    </location>
</feature>
<dbReference type="EMBL" id="WSZI01000013">
    <property type="protein sequence ID" value="MWN20801.1"/>
    <property type="molecule type" value="Genomic_DNA"/>
</dbReference>
<evidence type="ECO:0000256" key="1">
    <source>
        <dbReference type="ARBA" id="ARBA00004141"/>
    </source>
</evidence>
<keyword evidence="5 6" id="KW-0472">Membrane</keyword>
<feature type="transmembrane region" description="Helical" evidence="6">
    <location>
        <begin position="285"/>
        <end position="312"/>
    </location>
</feature>
<feature type="transmembrane region" description="Helical" evidence="6">
    <location>
        <begin position="134"/>
        <end position="155"/>
    </location>
</feature>
<feature type="transmembrane region" description="Helical" evidence="6">
    <location>
        <begin position="348"/>
        <end position="369"/>
    </location>
</feature>
<evidence type="ECO:0000256" key="4">
    <source>
        <dbReference type="ARBA" id="ARBA00022989"/>
    </source>
</evidence>
<dbReference type="GO" id="GO:0005886">
    <property type="term" value="C:plasma membrane"/>
    <property type="evidence" value="ECO:0007669"/>
    <property type="project" value="TreeGrafter"/>
</dbReference>
<keyword evidence="3 6" id="KW-0812">Transmembrane</keyword>
<feature type="transmembrane region" description="Helical" evidence="6">
    <location>
        <begin position="390"/>
        <end position="414"/>
    </location>
</feature>
<dbReference type="GO" id="GO:0015209">
    <property type="term" value="F:cytosine transmembrane transporter activity"/>
    <property type="evidence" value="ECO:0007669"/>
    <property type="project" value="InterPro"/>
</dbReference>
<organism evidence="7 8">
    <name type="scientific">Leuconostoc lactis</name>
    <dbReference type="NCBI Taxonomy" id="1246"/>
    <lineage>
        <taxon>Bacteria</taxon>
        <taxon>Bacillati</taxon>
        <taxon>Bacillota</taxon>
        <taxon>Bacilli</taxon>
        <taxon>Lactobacillales</taxon>
        <taxon>Lactobacillaceae</taxon>
        <taxon>Leuconostoc</taxon>
    </lineage>
</organism>
<evidence type="ECO:0000256" key="2">
    <source>
        <dbReference type="ARBA" id="ARBA00008974"/>
    </source>
</evidence>
<evidence type="ECO:0000313" key="8">
    <source>
        <dbReference type="Proteomes" id="UP000478636"/>
    </source>
</evidence>
<dbReference type="Proteomes" id="UP000478636">
    <property type="component" value="Unassembled WGS sequence"/>
</dbReference>
<dbReference type="Pfam" id="PF02133">
    <property type="entry name" value="Transp_cyt_pur"/>
    <property type="match status" value="1"/>
</dbReference>
<name>A0A6L7AEC4_LEULA</name>
<feature type="transmembrane region" description="Helical" evidence="6">
    <location>
        <begin position="420"/>
        <end position="441"/>
    </location>
</feature>
<dbReference type="PANTHER" id="PTHR30569:SF0">
    <property type="entry name" value="CYTOSINE PERMEASE"/>
    <property type="match status" value="1"/>
</dbReference>
<dbReference type="Gene3D" id="1.10.4160.10">
    <property type="entry name" value="Hydantoin permease"/>
    <property type="match status" value="1"/>
</dbReference>
<comment type="caution">
    <text evidence="7">The sequence shown here is derived from an EMBL/GenBank/DDBJ whole genome shotgun (WGS) entry which is preliminary data.</text>
</comment>
<feature type="transmembrane region" description="Helical" evidence="6">
    <location>
        <begin position="167"/>
        <end position="185"/>
    </location>
</feature>
<proteinExistence type="inferred from homology"/>
<dbReference type="InterPro" id="IPR001248">
    <property type="entry name" value="Pur-cyt_permease"/>
</dbReference>
<dbReference type="InterPro" id="IPR030191">
    <property type="entry name" value="CodB"/>
</dbReference>
<protein>
    <submittedName>
        <fullName evidence="7">Cytosine permease</fullName>
    </submittedName>
</protein>
<feature type="transmembrane region" description="Helical" evidence="6">
    <location>
        <begin position="40"/>
        <end position="73"/>
    </location>
</feature>
<dbReference type="AlphaFoldDB" id="A0A6L7AEC4"/>
<evidence type="ECO:0000256" key="5">
    <source>
        <dbReference type="ARBA" id="ARBA00023136"/>
    </source>
</evidence>